<reference evidence="14 15" key="1">
    <citation type="journal article" date="2018" name="Sci. Rep.">
        <title>Comparative analysis of the Pocillopora damicornis genome highlights role of immune system in coral evolution.</title>
        <authorList>
            <person name="Cunning R."/>
            <person name="Bay R.A."/>
            <person name="Gillette P."/>
            <person name="Baker A.C."/>
            <person name="Traylor-Knowles N."/>
        </authorList>
    </citation>
    <scope>NUCLEOTIDE SEQUENCE [LARGE SCALE GENOMIC DNA]</scope>
    <source>
        <strain evidence="14">RSMAS</strain>
        <tissue evidence="14">Whole animal</tissue>
    </source>
</reference>
<name>A0A3M6TGN9_POCDA</name>
<dbReference type="Pfam" id="PF04389">
    <property type="entry name" value="Peptidase_M28"/>
    <property type="match status" value="1"/>
</dbReference>
<feature type="chain" id="PRO_5017973772" description="Glutaminyl-peptide cyclotransferase" evidence="12">
    <location>
        <begin position="19"/>
        <end position="357"/>
    </location>
</feature>
<dbReference type="PANTHER" id="PTHR12283:SF6">
    <property type="entry name" value="GLUTAMINYL-PEPTIDE CYCLOTRANSFERASE-RELATED"/>
    <property type="match status" value="1"/>
</dbReference>
<evidence type="ECO:0000256" key="5">
    <source>
        <dbReference type="ARBA" id="ARBA00016861"/>
    </source>
</evidence>
<evidence type="ECO:0000259" key="13">
    <source>
        <dbReference type="Pfam" id="PF04389"/>
    </source>
</evidence>
<evidence type="ECO:0000256" key="3">
    <source>
        <dbReference type="ARBA" id="ARBA00006014"/>
    </source>
</evidence>
<dbReference type="FunFam" id="3.40.630.10:FF:000029">
    <property type="entry name" value="Glutaminyl-peptide cyclotransferase"/>
    <property type="match status" value="1"/>
</dbReference>
<comment type="subcellular location">
    <subcellularLocation>
        <location evidence="2">Secreted</location>
    </subcellularLocation>
</comment>
<dbReference type="AlphaFoldDB" id="A0A3M6TGN9"/>
<dbReference type="InterPro" id="IPR037457">
    <property type="entry name" value="M28_QC"/>
</dbReference>
<keyword evidence="15" id="KW-1185">Reference proteome</keyword>
<dbReference type="Proteomes" id="UP000275408">
    <property type="component" value="Unassembled WGS sequence"/>
</dbReference>
<evidence type="ECO:0000256" key="12">
    <source>
        <dbReference type="SAM" id="SignalP"/>
    </source>
</evidence>
<feature type="domain" description="Peptidase M28" evidence="13">
    <location>
        <begin position="109"/>
        <end position="343"/>
    </location>
</feature>
<organism evidence="14 15">
    <name type="scientific">Pocillopora damicornis</name>
    <name type="common">Cauliflower coral</name>
    <name type="synonym">Millepora damicornis</name>
    <dbReference type="NCBI Taxonomy" id="46731"/>
    <lineage>
        <taxon>Eukaryota</taxon>
        <taxon>Metazoa</taxon>
        <taxon>Cnidaria</taxon>
        <taxon>Anthozoa</taxon>
        <taxon>Hexacorallia</taxon>
        <taxon>Scleractinia</taxon>
        <taxon>Astrocoeniina</taxon>
        <taxon>Pocilloporidae</taxon>
        <taxon>Pocillopora</taxon>
    </lineage>
</organism>
<comment type="similarity">
    <text evidence="3">Belongs to the glutaminyl-peptide cyclotransferase family.</text>
</comment>
<dbReference type="GO" id="GO:0005576">
    <property type="term" value="C:extracellular region"/>
    <property type="evidence" value="ECO:0007669"/>
    <property type="project" value="UniProtKB-SubCell"/>
</dbReference>
<evidence type="ECO:0000313" key="15">
    <source>
        <dbReference type="Proteomes" id="UP000275408"/>
    </source>
</evidence>
<gene>
    <name evidence="14" type="ORF">pdam_00016565</name>
</gene>
<evidence type="ECO:0000256" key="2">
    <source>
        <dbReference type="ARBA" id="ARBA00004613"/>
    </source>
</evidence>
<dbReference type="EC" id="2.3.2.5" evidence="4"/>
<dbReference type="EMBL" id="RCHS01003615">
    <property type="protein sequence ID" value="RMX40566.1"/>
    <property type="molecule type" value="Genomic_DNA"/>
</dbReference>
<sequence length="357" mass="41443">MWWTLVLLLINSAKFSWCSGGSNGKRLAEHPLPRSLPESKLNDLAQRTDYDAFYSDTFMKGLYHVRYPGTQGHHKVKMFIKKAFEDLNWTVTLDEFDAPTPYGTKRFTNVVATLKPNAKRRLMLAAHYDSKYMRDRYFLGATDSAMPCAMLIEIARIVTPFFKAREQQKGNVHADEDEQSDTTLQMVFFDGEEAWVEWSSTDSLYGSRHLAEMWSNTSHPPDSNTTMIDTINAMVLLDLIGAANPVFYNTFRETNDLFERLQMIERRLLSNQQIHIPPNTQQPYFIQGLMDRRYLVEDDHIPFLRRNVKILHLISLPFPPCWHKDCDAHESIDDEVVKDLLKIFQVFVVEYFGLSVV</sequence>
<dbReference type="GO" id="GO:0008270">
    <property type="term" value="F:zinc ion binding"/>
    <property type="evidence" value="ECO:0007669"/>
    <property type="project" value="TreeGrafter"/>
</dbReference>
<keyword evidence="8" id="KW-0479">Metal-binding</keyword>
<comment type="catalytic activity">
    <reaction evidence="1">
        <text>N-terminal L-glutaminyl-[peptide] = N-terminal 5-oxo-L-prolyl-[peptide] + NH4(+)</text>
        <dbReference type="Rhea" id="RHEA:23652"/>
        <dbReference type="Rhea" id="RHEA-COMP:11736"/>
        <dbReference type="Rhea" id="RHEA-COMP:11846"/>
        <dbReference type="ChEBI" id="CHEBI:28938"/>
        <dbReference type="ChEBI" id="CHEBI:64722"/>
        <dbReference type="ChEBI" id="CHEBI:87215"/>
        <dbReference type="EC" id="2.3.2.5"/>
    </reaction>
</comment>
<dbReference type="InterPro" id="IPR040234">
    <property type="entry name" value="QC/QCL"/>
</dbReference>
<evidence type="ECO:0000256" key="9">
    <source>
        <dbReference type="ARBA" id="ARBA00022833"/>
    </source>
</evidence>
<keyword evidence="7" id="KW-0808">Transferase</keyword>
<dbReference type="OMA" id="THWAYQK"/>
<evidence type="ECO:0000256" key="6">
    <source>
        <dbReference type="ARBA" id="ARBA00022525"/>
    </source>
</evidence>
<dbReference type="STRING" id="46731.A0A3M6TGN9"/>
<evidence type="ECO:0000256" key="7">
    <source>
        <dbReference type="ARBA" id="ARBA00022679"/>
    </source>
</evidence>
<evidence type="ECO:0000256" key="11">
    <source>
        <dbReference type="ARBA" id="ARBA00023315"/>
    </source>
</evidence>
<keyword evidence="9" id="KW-0862">Zinc</keyword>
<evidence type="ECO:0000313" key="14">
    <source>
        <dbReference type="EMBL" id="RMX40566.1"/>
    </source>
</evidence>
<comment type="caution">
    <text evidence="14">The sequence shown here is derived from an EMBL/GenBank/DDBJ whole genome shotgun (WGS) entry which is preliminary data.</text>
</comment>
<dbReference type="SUPFAM" id="SSF53187">
    <property type="entry name" value="Zn-dependent exopeptidases"/>
    <property type="match status" value="1"/>
</dbReference>
<keyword evidence="12" id="KW-0732">Signal</keyword>
<dbReference type="OrthoDB" id="3907302at2759"/>
<dbReference type="PANTHER" id="PTHR12283">
    <property type="entry name" value="GLUTAMINYL-PEPTIDE CYCLOTRANSFERASE"/>
    <property type="match status" value="1"/>
</dbReference>
<feature type="signal peptide" evidence="12">
    <location>
        <begin position="1"/>
        <end position="18"/>
    </location>
</feature>
<evidence type="ECO:0000256" key="1">
    <source>
        <dbReference type="ARBA" id="ARBA00000001"/>
    </source>
</evidence>
<evidence type="ECO:0000256" key="10">
    <source>
        <dbReference type="ARBA" id="ARBA00023157"/>
    </source>
</evidence>
<keyword evidence="10" id="KW-1015">Disulfide bond</keyword>
<evidence type="ECO:0000256" key="4">
    <source>
        <dbReference type="ARBA" id="ARBA00012012"/>
    </source>
</evidence>
<dbReference type="CDD" id="cd03880">
    <property type="entry name" value="M28_QC_like"/>
    <property type="match status" value="1"/>
</dbReference>
<protein>
    <recommendedName>
        <fullName evidence="5">Glutaminyl-peptide cyclotransferase</fullName>
        <ecNumber evidence="4">2.3.2.5</ecNumber>
    </recommendedName>
</protein>
<accession>A0A3M6TGN9</accession>
<dbReference type="Gene3D" id="3.40.630.10">
    <property type="entry name" value="Zn peptidases"/>
    <property type="match status" value="1"/>
</dbReference>
<proteinExistence type="inferred from homology"/>
<keyword evidence="6" id="KW-0964">Secreted</keyword>
<dbReference type="GO" id="GO:0016603">
    <property type="term" value="F:glutaminyl-peptide cyclotransferase activity"/>
    <property type="evidence" value="ECO:0007669"/>
    <property type="project" value="UniProtKB-EC"/>
</dbReference>
<keyword evidence="11" id="KW-0012">Acyltransferase</keyword>
<dbReference type="InterPro" id="IPR007484">
    <property type="entry name" value="Peptidase_M28"/>
</dbReference>
<evidence type="ECO:0000256" key="8">
    <source>
        <dbReference type="ARBA" id="ARBA00022723"/>
    </source>
</evidence>